<protein>
    <submittedName>
        <fullName evidence="2">Uncharacterized protein</fullName>
    </submittedName>
</protein>
<dbReference type="AlphaFoldDB" id="A0A2U1ZV39"/>
<name>A0A2U1ZV39_9MICO</name>
<organism evidence="2 3">
    <name type="scientific">Serinibacter arcticus</name>
    <dbReference type="NCBI Taxonomy" id="1655435"/>
    <lineage>
        <taxon>Bacteria</taxon>
        <taxon>Bacillati</taxon>
        <taxon>Actinomycetota</taxon>
        <taxon>Actinomycetes</taxon>
        <taxon>Micrococcales</taxon>
        <taxon>Beutenbergiaceae</taxon>
        <taxon>Serinibacter</taxon>
    </lineage>
</organism>
<evidence type="ECO:0000256" key="1">
    <source>
        <dbReference type="SAM" id="Phobius"/>
    </source>
</evidence>
<dbReference type="RefSeq" id="WP_109229237.1">
    <property type="nucleotide sequence ID" value="NZ_PYHR01000002.1"/>
</dbReference>
<sequence>MTAARRASPVAVGALVLLGVLVVAVGWALTSRGALSSVVSGTLAMTLGVTVLLSAVSLQRRPIEADRARSDRALAPRPDQIDGEPAMRFPRGAGSSRVLAFAALGVLGLWAVVMIVLAIVRGAPLWLVLLVPWAVLVLGGPVLAATGRLAPGSVYVTPTRVVDVDRGGRAEIALVDVDLVTPMADRLLLRPRRPGAVVVRREAGPWSRRPRTDLLVVETTGLGGGSELLADHVRGVQGPRR</sequence>
<keyword evidence="1" id="KW-0472">Membrane</keyword>
<dbReference type="Proteomes" id="UP000245166">
    <property type="component" value="Unassembled WGS sequence"/>
</dbReference>
<evidence type="ECO:0000313" key="3">
    <source>
        <dbReference type="Proteomes" id="UP000245166"/>
    </source>
</evidence>
<dbReference type="OrthoDB" id="3783608at2"/>
<comment type="caution">
    <text evidence="2">The sequence shown here is derived from an EMBL/GenBank/DDBJ whole genome shotgun (WGS) entry which is preliminary data.</text>
</comment>
<feature type="transmembrane region" description="Helical" evidence="1">
    <location>
        <begin position="38"/>
        <end position="58"/>
    </location>
</feature>
<feature type="transmembrane region" description="Helical" evidence="1">
    <location>
        <begin position="98"/>
        <end position="119"/>
    </location>
</feature>
<keyword evidence="1" id="KW-1133">Transmembrane helix</keyword>
<dbReference type="EMBL" id="PYHR01000002">
    <property type="protein sequence ID" value="PWD50855.1"/>
    <property type="molecule type" value="Genomic_DNA"/>
</dbReference>
<keyword evidence="3" id="KW-1185">Reference proteome</keyword>
<accession>A0A2U1ZV39</accession>
<gene>
    <name evidence="2" type="ORF">C8046_09530</name>
</gene>
<evidence type="ECO:0000313" key="2">
    <source>
        <dbReference type="EMBL" id="PWD50855.1"/>
    </source>
</evidence>
<reference evidence="2 3" key="1">
    <citation type="submission" date="2018-03" db="EMBL/GenBank/DDBJ databases">
        <title>Genome assembly of novel Miniimonas species PCH200.</title>
        <authorList>
            <person name="Thakur V."/>
            <person name="Kumar V."/>
            <person name="Singh D."/>
        </authorList>
    </citation>
    <scope>NUCLEOTIDE SEQUENCE [LARGE SCALE GENOMIC DNA]</scope>
    <source>
        <strain evidence="2 3">PCH200</strain>
    </source>
</reference>
<proteinExistence type="predicted"/>
<keyword evidence="1" id="KW-0812">Transmembrane</keyword>
<feature type="transmembrane region" description="Helical" evidence="1">
    <location>
        <begin position="125"/>
        <end position="145"/>
    </location>
</feature>